<dbReference type="RefSeq" id="WP_054761672.1">
    <property type="nucleotide sequence ID" value="NZ_JYDC01000069.1"/>
</dbReference>
<dbReference type="OrthoDB" id="2193108at2"/>
<dbReference type="EMBL" id="JYDC01000069">
    <property type="protein sequence ID" value="KZL38277.1"/>
    <property type="molecule type" value="Genomic_DNA"/>
</dbReference>
<dbReference type="PROSITE" id="PS50995">
    <property type="entry name" value="HTH_MARR_2"/>
    <property type="match status" value="1"/>
</dbReference>
<accession>A0A166GC08</accession>
<dbReference type="PATRIC" id="fig|33960.6.peg.3070"/>
<dbReference type="InterPro" id="IPR036390">
    <property type="entry name" value="WH_DNA-bd_sf"/>
</dbReference>
<dbReference type="PANTHER" id="PTHR42756:SF1">
    <property type="entry name" value="TRANSCRIPTIONAL REPRESSOR OF EMRAB OPERON"/>
    <property type="match status" value="1"/>
</dbReference>
<dbReference type="GO" id="GO:0003677">
    <property type="term" value="F:DNA binding"/>
    <property type="evidence" value="ECO:0007669"/>
    <property type="project" value="UniProtKB-KW"/>
</dbReference>
<evidence type="ECO:0000256" key="2">
    <source>
        <dbReference type="ARBA" id="ARBA00023125"/>
    </source>
</evidence>
<dbReference type="GO" id="GO:0003700">
    <property type="term" value="F:DNA-binding transcription factor activity"/>
    <property type="evidence" value="ECO:0007669"/>
    <property type="project" value="InterPro"/>
</dbReference>
<evidence type="ECO:0000259" key="4">
    <source>
        <dbReference type="PROSITE" id="PS50995"/>
    </source>
</evidence>
<organism evidence="5 6">
    <name type="scientific">Secundilactobacillus collinoides</name>
    <name type="common">Lactobacillus collinoides</name>
    <dbReference type="NCBI Taxonomy" id="33960"/>
    <lineage>
        <taxon>Bacteria</taxon>
        <taxon>Bacillati</taxon>
        <taxon>Bacillota</taxon>
        <taxon>Bacilli</taxon>
        <taxon>Lactobacillales</taxon>
        <taxon>Lactobacillaceae</taxon>
        <taxon>Secundilactobacillus</taxon>
    </lineage>
</organism>
<comment type="caution">
    <text evidence="5">The sequence shown here is derived from an EMBL/GenBank/DDBJ whole genome shotgun (WGS) entry which is preliminary data.</text>
</comment>
<evidence type="ECO:0000313" key="5">
    <source>
        <dbReference type="EMBL" id="KZL38277.1"/>
    </source>
</evidence>
<gene>
    <name evidence="5" type="ORF">TY91_12100</name>
</gene>
<keyword evidence="2" id="KW-0238">DNA-binding</keyword>
<protein>
    <recommendedName>
        <fullName evidence="4">HTH marR-type domain-containing protein</fullName>
    </recommendedName>
</protein>
<dbReference type="AlphaFoldDB" id="A0A166GC08"/>
<evidence type="ECO:0000256" key="1">
    <source>
        <dbReference type="ARBA" id="ARBA00023015"/>
    </source>
</evidence>
<dbReference type="Gene3D" id="1.10.10.10">
    <property type="entry name" value="Winged helix-like DNA-binding domain superfamily/Winged helix DNA-binding domain"/>
    <property type="match status" value="1"/>
</dbReference>
<dbReference type="InterPro" id="IPR000835">
    <property type="entry name" value="HTH_MarR-typ"/>
</dbReference>
<dbReference type="SUPFAM" id="SSF46785">
    <property type="entry name" value="Winged helix' DNA-binding domain"/>
    <property type="match status" value="1"/>
</dbReference>
<dbReference type="SMART" id="SM00347">
    <property type="entry name" value="HTH_MARR"/>
    <property type="match status" value="1"/>
</dbReference>
<evidence type="ECO:0000256" key="3">
    <source>
        <dbReference type="ARBA" id="ARBA00023163"/>
    </source>
</evidence>
<keyword evidence="3" id="KW-0804">Transcription</keyword>
<dbReference type="Pfam" id="PF12802">
    <property type="entry name" value="MarR_2"/>
    <property type="match status" value="1"/>
</dbReference>
<keyword evidence="6" id="KW-1185">Reference proteome</keyword>
<sequence length="143" mass="16082">MAPLYFASKYIAGVYRQSKLEINSQFAQFGVGPTEGDILLFIHDNAGISQRDVASKMVLDSGIVTRHMRSLEEKGQVTQQVDPADARRRVIDLTPTGQKTVQGLQKVLSKWWQNLFAAADIDDPDKTQADMEKLYQVIISQQR</sequence>
<dbReference type="PANTHER" id="PTHR42756">
    <property type="entry name" value="TRANSCRIPTIONAL REGULATOR, MARR"/>
    <property type="match status" value="1"/>
</dbReference>
<keyword evidence="1" id="KW-0805">Transcription regulation</keyword>
<evidence type="ECO:0000313" key="6">
    <source>
        <dbReference type="Proteomes" id="UP000076480"/>
    </source>
</evidence>
<feature type="domain" description="HTH marR-type" evidence="4">
    <location>
        <begin position="1"/>
        <end position="136"/>
    </location>
</feature>
<name>A0A166GC08_SECCO</name>
<dbReference type="InterPro" id="IPR036388">
    <property type="entry name" value="WH-like_DNA-bd_sf"/>
</dbReference>
<reference evidence="5 6" key="1">
    <citation type="submission" date="2015-02" db="EMBL/GenBank/DDBJ databases">
        <title>Draft genome sequence of Lactobacillus collinoides CUPV2371 isolated from a natural cider, the first genome sequence of a strain of this species.</title>
        <authorList>
            <person name="Puertas A.I."/>
            <person name="Spano G."/>
            <person name="Capozzi V."/>
            <person name="Lamontanara A."/>
            <person name="Orru L."/>
            <person name="Duenas M.T."/>
        </authorList>
    </citation>
    <scope>NUCLEOTIDE SEQUENCE [LARGE SCALE GENOMIC DNA]</scope>
    <source>
        <strain evidence="5 6">237</strain>
    </source>
</reference>
<dbReference type="Proteomes" id="UP000076480">
    <property type="component" value="Unassembled WGS sequence"/>
</dbReference>
<proteinExistence type="predicted"/>